<reference evidence="3 5" key="1">
    <citation type="submission" date="2015-11" db="EMBL/GenBank/DDBJ databases">
        <title>Complete Genome Sequence of Kocuria flava strain HO-9041.</title>
        <authorList>
            <person name="Zhou M."/>
            <person name="Dai J."/>
        </authorList>
    </citation>
    <scope>NUCLEOTIDE SEQUENCE [LARGE SCALE GENOMIC DNA]</scope>
    <source>
        <strain evidence="3 5">HO-9041</strain>
    </source>
</reference>
<dbReference type="STRING" id="446860.AS188_15130"/>
<evidence type="ECO:0000313" key="4">
    <source>
        <dbReference type="EMBL" id="GEO92277.1"/>
    </source>
</evidence>
<feature type="domain" description="UspA" evidence="2">
    <location>
        <begin position="8"/>
        <end position="142"/>
    </location>
</feature>
<name>A0A0U3HJ01_9MICC</name>
<dbReference type="PRINTS" id="PR01438">
    <property type="entry name" value="UNVRSLSTRESS"/>
</dbReference>
<dbReference type="EMBL" id="BJZR01000037">
    <property type="protein sequence ID" value="GEO92277.1"/>
    <property type="molecule type" value="Genomic_DNA"/>
</dbReference>
<dbReference type="InterPro" id="IPR006015">
    <property type="entry name" value="Universal_stress_UspA"/>
</dbReference>
<dbReference type="RefSeq" id="WP_058859535.1">
    <property type="nucleotide sequence ID" value="NZ_BJZR01000037.1"/>
</dbReference>
<sequence>MTAAEAFRIVVGVDGSPESRRALEWAATEARLRHGTVHVVTAWQHPAVVVGYNDDLDRDPDTYRSRAQRLQDDALRAVRVEDVDITGEVVQGHPAAVLLEASHEADLLVVGAHGYGGFTGLLLGSISNQVVHHAHCPVLVVKPRHQARL</sequence>
<dbReference type="OrthoDB" id="6174426at2"/>
<dbReference type="Gene3D" id="3.40.50.620">
    <property type="entry name" value="HUPs"/>
    <property type="match status" value="1"/>
</dbReference>
<dbReference type="Pfam" id="PF00582">
    <property type="entry name" value="Usp"/>
    <property type="match status" value="1"/>
</dbReference>
<dbReference type="InterPro" id="IPR014729">
    <property type="entry name" value="Rossmann-like_a/b/a_fold"/>
</dbReference>
<dbReference type="CDD" id="cd23659">
    <property type="entry name" value="USP_At3g01520-like"/>
    <property type="match status" value="1"/>
</dbReference>
<dbReference type="PANTHER" id="PTHR46553:SF3">
    <property type="entry name" value="ADENINE NUCLEOTIDE ALPHA HYDROLASES-LIKE SUPERFAMILY PROTEIN"/>
    <property type="match status" value="1"/>
</dbReference>
<evidence type="ECO:0000313" key="6">
    <source>
        <dbReference type="Proteomes" id="UP000321155"/>
    </source>
</evidence>
<evidence type="ECO:0000313" key="5">
    <source>
        <dbReference type="Proteomes" id="UP000057181"/>
    </source>
</evidence>
<dbReference type="Proteomes" id="UP000057181">
    <property type="component" value="Chromosome"/>
</dbReference>
<comment type="similarity">
    <text evidence="1">Belongs to the universal stress protein A family.</text>
</comment>
<organism evidence="3 5">
    <name type="scientific">Kocuria flava</name>
    <dbReference type="NCBI Taxonomy" id="446860"/>
    <lineage>
        <taxon>Bacteria</taxon>
        <taxon>Bacillati</taxon>
        <taxon>Actinomycetota</taxon>
        <taxon>Actinomycetes</taxon>
        <taxon>Micrococcales</taxon>
        <taxon>Micrococcaceae</taxon>
        <taxon>Kocuria</taxon>
    </lineage>
</organism>
<evidence type="ECO:0000259" key="2">
    <source>
        <dbReference type="Pfam" id="PF00582"/>
    </source>
</evidence>
<dbReference type="Proteomes" id="UP000321155">
    <property type="component" value="Unassembled WGS sequence"/>
</dbReference>
<proteinExistence type="inferred from homology"/>
<accession>A0A0U3HJ01</accession>
<dbReference type="EMBL" id="CP013254">
    <property type="protein sequence ID" value="ALU40856.1"/>
    <property type="molecule type" value="Genomic_DNA"/>
</dbReference>
<dbReference type="PANTHER" id="PTHR46553">
    <property type="entry name" value="ADENINE NUCLEOTIDE ALPHA HYDROLASES-LIKE SUPERFAMILY PROTEIN"/>
    <property type="match status" value="1"/>
</dbReference>
<dbReference type="KEGG" id="kfv:AS188_15130"/>
<dbReference type="SUPFAM" id="SSF52402">
    <property type="entry name" value="Adenine nucleotide alpha hydrolases-like"/>
    <property type="match status" value="1"/>
</dbReference>
<evidence type="ECO:0000313" key="3">
    <source>
        <dbReference type="EMBL" id="ALU40856.1"/>
    </source>
</evidence>
<protein>
    <submittedName>
        <fullName evidence="3">Universal stress protein UspA</fullName>
    </submittedName>
</protein>
<reference evidence="4 6" key="2">
    <citation type="submission" date="2019-07" db="EMBL/GenBank/DDBJ databases">
        <title>Whole genome shotgun sequence of Kocuria flava NBRC 107626.</title>
        <authorList>
            <person name="Hosoyama A."/>
            <person name="Uohara A."/>
            <person name="Ohji S."/>
            <person name="Ichikawa N."/>
        </authorList>
    </citation>
    <scope>NUCLEOTIDE SEQUENCE [LARGE SCALE GENOMIC DNA]</scope>
    <source>
        <strain evidence="4 6">NBRC 107626</strain>
    </source>
</reference>
<gene>
    <name evidence="3" type="ORF">AS188_15130</name>
    <name evidence="4" type="ORF">KFL01_15830</name>
</gene>
<keyword evidence="6" id="KW-1185">Reference proteome</keyword>
<dbReference type="InterPro" id="IPR006016">
    <property type="entry name" value="UspA"/>
</dbReference>
<evidence type="ECO:0000256" key="1">
    <source>
        <dbReference type="ARBA" id="ARBA00008791"/>
    </source>
</evidence>
<dbReference type="AlphaFoldDB" id="A0A0U3HJ01"/>